<accession>A0A926VCJ1</accession>
<dbReference type="InterPro" id="IPR014945">
    <property type="entry name" value="DUF1816"/>
</dbReference>
<dbReference type="AlphaFoldDB" id="A0A926VCJ1"/>
<evidence type="ECO:0000313" key="2">
    <source>
        <dbReference type="Proteomes" id="UP000641646"/>
    </source>
</evidence>
<gene>
    <name evidence="1" type="ORF">H6G03_09420</name>
</gene>
<proteinExistence type="predicted"/>
<reference evidence="1" key="1">
    <citation type="journal article" date="2015" name="ISME J.">
        <title>Draft Genome Sequence of Streptomyces incarnatus NRRL8089, which Produces the Nucleoside Antibiotic Sinefungin.</title>
        <authorList>
            <person name="Oshima K."/>
            <person name="Hattori M."/>
            <person name="Shimizu H."/>
            <person name="Fukuda K."/>
            <person name="Nemoto M."/>
            <person name="Inagaki K."/>
            <person name="Tamura T."/>
        </authorList>
    </citation>
    <scope>NUCLEOTIDE SEQUENCE</scope>
    <source>
        <strain evidence="1">FACHB-1375</strain>
    </source>
</reference>
<organism evidence="1 2">
    <name type="scientific">Aerosakkonema funiforme FACHB-1375</name>
    <dbReference type="NCBI Taxonomy" id="2949571"/>
    <lineage>
        <taxon>Bacteria</taxon>
        <taxon>Bacillati</taxon>
        <taxon>Cyanobacteriota</taxon>
        <taxon>Cyanophyceae</taxon>
        <taxon>Oscillatoriophycideae</taxon>
        <taxon>Aerosakkonematales</taxon>
        <taxon>Aerosakkonemataceae</taxon>
        <taxon>Aerosakkonema</taxon>
    </lineage>
</organism>
<protein>
    <submittedName>
        <fullName evidence="1">DUF1816 domain-containing protein</fullName>
    </submittedName>
</protein>
<dbReference type="EMBL" id="JACJPW010000019">
    <property type="protein sequence ID" value="MBD2181322.1"/>
    <property type="molecule type" value="Genomic_DNA"/>
</dbReference>
<comment type="caution">
    <text evidence="1">The sequence shown here is derived from an EMBL/GenBank/DDBJ whole genome shotgun (WGS) entry which is preliminary data.</text>
</comment>
<reference evidence="1" key="2">
    <citation type="submission" date="2020-08" db="EMBL/GenBank/DDBJ databases">
        <authorList>
            <person name="Chen M."/>
            <person name="Teng W."/>
            <person name="Zhao L."/>
            <person name="Hu C."/>
            <person name="Zhou Y."/>
            <person name="Han B."/>
            <person name="Song L."/>
            <person name="Shu W."/>
        </authorList>
    </citation>
    <scope>NUCLEOTIDE SEQUENCE</scope>
    <source>
        <strain evidence="1">FACHB-1375</strain>
    </source>
</reference>
<evidence type="ECO:0000313" key="1">
    <source>
        <dbReference type="EMBL" id="MBD2181322.1"/>
    </source>
</evidence>
<dbReference type="Proteomes" id="UP000641646">
    <property type="component" value="Unassembled WGS sequence"/>
</dbReference>
<dbReference type="Pfam" id="PF08846">
    <property type="entry name" value="DUF1816"/>
    <property type="match status" value="1"/>
</dbReference>
<keyword evidence="2" id="KW-1185">Reference proteome</keyword>
<sequence>MVEIAIQLELHAEDKPWWAEITTVKPCCIYYFGPFQNWVEAKNASFGYVEDLETETSQVIEVIIKRCHPDVLTIYEEED</sequence>
<name>A0A926VCJ1_9CYAN</name>